<sequence length="147" mass="17203">MLSSKLVEHHRRSLRDRRKRLDEYTVERSTVQHEPSGAGDDDGSQLIRLGWFGNPLFGRRRTRYRFARFEWSEPSGPIYYVPRVTPSTYRYAQAHTQIVLRLSYRRCACATTLLCVFKEPEHAAVTLRWTIYTDLSSRTPSHTSQSP</sequence>
<accession>A0A4C1X940</accession>
<dbReference type="AlphaFoldDB" id="A0A4C1X940"/>
<protein>
    <submittedName>
        <fullName evidence="1">Uncharacterized protein</fullName>
    </submittedName>
</protein>
<gene>
    <name evidence="1" type="ORF">EVAR_91373_1</name>
</gene>
<evidence type="ECO:0000313" key="2">
    <source>
        <dbReference type="Proteomes" id="UP000299102"/>
    </source>
</evidence>
<comment type="caution">
    <text evidence="1">The sequence shown here is derived from an EMBL/GenBank/DDBJ whole genome shotgun (WGS) entry which is preliminary data.</text>
</comment>
<evidence type="ECO:0000313" key="1">
    <source>
        <dbReference type="EMBL" id="GBP60338.1"/>
    </source>
</evidence>
<keyword evidence="2" id="KW-1185">Reference proteome</keyword>
<proteinExistence type="predicted"/>
<dbReference type="Proteomes" id="UP000299102">
    <property type="component" value="Unassembled WGS sequence"/>
</dbReference>
<dbReference type="EMBL" id="BGZK01000786">
    <property type="protein sequence ID" value="GBP60338.1"/>
    <property type="molecule type" value="Genomic_DNA"/>
</dbReference>
<name>A0A4C1X940_EUMVA</name>
<organism evidence="1 2">
    <name type="scientific">Eumeta variegata</name>
    <name type="common">Bagworm moth</name>
    <name type="synonym">Eumeta japonica</name>
    <dbReference type="NCBI Taxonomy" id="151549"/>
    <lineage>
        <taxon>Eukaryota</taxon>
        <taxon>Metazoa</taxon>
        <taxon>Ecdysozoa</taxon>
        <taxon>Arthropoda</taxon>
        <taxon>Hexapoda</taxon>
        <taxon>Insecta</taxon>
        <taxon>Pterygota</taxon>
        <taxon>Neoptera</taxon>
        <taxon>Endopterygota</taxon>
        <taxon>Lepidoptera</taxon>
        <taxon>Glossata</taxon>
        <taxon>Ditrysia</taxon>
        <taxon>Tineoidea</taxon>
        <taxon>Psychidae</taxon>
        <taxon>Oiketicinae</taxon>
        <taxon>Eumeta</taxon>
    </lineage>
</organism>
<reference evidence="1 2" key="1">
    <citation type="journal article" date="2019" name="Commun. Biol.">
        <title>The bagworm genome reveals a unique fibroin gene that provides high tensile strength.</title>
        <authorList>
            <person name="Kono N."/>
            <person name="Nakamura H."/>
            <person name="Ohtoshi R."/>
            <person name="Tomita M."/>
            <person name="Numata K."/>
            <person name="Arakawa K."/>
        </authorList>
    </citation>
    <scope>NUCLEOTIDE SEQUENCE [LARGE SCALE GENOMIC DNA]</scope>
</reference>